<dbReference type="Gene3D" id="3.40.50.720">
    <property type="entry name" value="NAD(P)-binding Rossmann-like Domain"/>
    <property type="match status" value="1"/>
</dbReference>
<feature type="domain" description="Polysaccharide biosynthesis protein CapD-like" evidence="2">
    <location>
        <begin position="6"/>
        <end position="265"/>
    </location>
</feature>
<comment type="caution">
    <text evidence="3">The sequence shown here is derived from an EMBL/GenBank/DDBJ whole genome shotgun (WGS) entry which is preliminary data.</text>
</comment>
<dbReference type="CDD" id="cd05237">
    <property type="entry name" value="UDP_invert_4-6DH_SDR_e"/>
    <property type="match status" value="1"/>
</dbReference>
<evidence type="ECO:0000259" key="2">
    <source>
        <dbReference type="Pfam" id="PF02719"/>
    </source>
</evidence>
<sequence length="328" mass="36074">MNNKTILITGGTGSWGEELVRQLLPLEPKEIRVFSRNESLQVKMKQAFGNARLQFVIGDICDRRELFKACAGVDYVFHLAALKHVPICEDQPDSALKTNVMGTQNVIDAAIESNVQKVLYVSTDKASNPSNTYGMTKALAEKLVLHADSRSNTRFACLRSGNVLGSAGSVVPLFLQQIEAGQDLSVTDPRMTRFFLTLKDAVRTLLSAMVICRGGEIFVTKMPSCKITDIAQVLIEHSGKTHLKQKVIGIRPGERLHETLISEWEDGCVLDSNEDFYTIVSSCTDEFQASKRLPADAFGKWSGGYCSEDSTLSMEETATLLQRGGFLG</sequence>
<dbReference type="SUPFAM" id="SSF51735">
    <property type="entry name" value="NAD(P)-binding Rossmann-fold domains"/>
    <property type="match status" value="1"/>
</dbReference>
<dbReference type="PANTHER" id="PTHR43318">
    <property type="entry name" value="UDP-N-ACETYLGLUCOSAMINE 4,6-DEHYDRATASE"/>
    <property type="match status" value="1"/>
</dbReference>
<dbReference type="InterPro" id="IPR003869">
    <property type="entry name" value="Polysac_CapD-like"/>
</dbReference>
<accession>A0A3P3UCA6</accession>
<dbReference type="RefSeq" id="WP_128635037.1">
    <property type="nucleotide sequence ID" value="NZ_RRCN01000001.1"/>
</dbReference>
<dbReference type="AlphaFoldDB" id="A0A3P3UCA6"/>
<dbReference type="OrthoDB" id="9803111at2"/>
<evidence type="ECO:0000256" key="1">
    <source>
        <dbReference type="ARBA" id="ARBA00007430"/>
    </source>
</evidence>
<reference evidence="3 4" key="1">
    <citation type="submission" date="2018-11" db="EMBL/GenBank/DDBJ databases">
        <title>Genome sequencing of Paenibacillus sp. KCOM 3021 (= ChDC PVNT-B20).</title>
        <authorList>
            <person name="Kook J.-K."/>
            <person name="Park S.-N."/>
            <person name="Lim Y.K."/>
        </authorList>
    </citation>
    <scope>NUCLEOTIDE SEQUENCE [LARGE SCALE GENOMIC DNA]</scope>
    <source>
        <strain evidence="3 4">KCOM 3021</strain>
    </source>
</reference>
<gene>
    <name evidence="3" type="ORF">EHV15_33280</name>
</gene>
<dbReference type="InterPro" id="IPR036291">
    <property type="entry name" value="NAD(P)-bd_dom_sf"/>
</dbReference>
<dbReference type="Pfam" id="PF02719">
    <property type="entry name" value="Polysacc_synt_2"/>
    <property type="match status" value="1"/>
</dbReference>
<comment type="similarity">
    <text evidence="1">Belongs to the polysaccharide synthase family.</text>
</comment>
<dbReference type="PANTHER" id="PTHR43318:SF2">
    <property type="entry name" value="UDP-N-ACETYLGLUCOSAMINE 4,6-DEHYDRATASE (INVERTING)"/>
    <property type="match status" value="1"/>
</dbReference>
<organism evidence="3 4">
    <name type="scientific">Paenibacillus oralis</name>
    <dbReference type="NCBI Taxonomy" id="2490856"/>
    <lineage>
        <taxon>Bacteria</taxon>
        <taxon>Bacillati</taxon>
        <taxon>Bacillota</taxon>
        <taxon>Bacilli</taxon>
        <taxon>Bacillales</taxon>
        <taxon>Paenibacillaceae</taxon>
        <taxon>Paenibacillus</taxon>
    </lineage>
</organism>
<evidence type="ECO:0000313" key="4">
    <source>
        <dbReference type="Proteomes" id="UP000267017"/>
    </source>
</evidence>
<name>A0A3P3UCA6_9BACL</name>
<dbReference type="InterPro" id="IPR051203">
    <property type="entry name" value="Polysaccharide_Synthase-Rel"/>
</dbReference>
<protein>
    <submittedName>
        <fullName evidence="3">NAD-dependent epimerase/dehydratase family protein</fullName>
    </submittedName>
</protein>
<proteinExistence type="inferred from homology"/>
<dbReference type="Proteomes" id="UP000267017">
    <property type="component" value="Unassembled WGS sequence"/>
</dbReference>
<evidence type="ECO:0000313" key="3">
    <source>
        <dbReference type="EMBL" id="RRJ67258.1"/>
    </source>
</evidence>
<dbReference type="EMBL" id="RRCN01000001">
    <property type="protein sequence ID" value="RRJ67258.1"/>
    <property type="molecule type" value="Genomic_DNA"/>
</dbReference>
<keyword evidence="4" id="KW-1185">Reference proteome</keyword>